<evidence type="ECO:0000259" key="7">
    <source>
        <dbReference type="PROSITE" id="PS50261"/>
    </source>
</evidence>
<dbReference type="PANTHER" id="PTHR23112">
    <property type="entry name" value="G PROTEIN-COUPLED RECEPTOR 157-RELATED"/>
    <property type="match status" value="1"/>
</dbReference>
<dbReference type="RefSeq" id="XP_567338.1">
    <property type="nucleotide sequence ID" value="XM_567338.2"/>
</dbReference>
<feature type="transmembrane region" description="Helical" evidence="6">
    <location>
        <begin position="209"/>
        <end position="230"/>
    </location>
</feature>
<comment type="subcellular location">
    <subcellularLocation>
        <location evidence="1">Membrane</location>
        <topology evidence="1">Multi-pass membrane protein</topology>
    </subcellularLocation>
</comment>
<evidence type="ECO:0000256" key="4">
    <source>
        <dbReference type="ARBA" id="ARBA00023136"/>
    </source>
</evidence>
<reference evidence="9 10" key="1">
    <citation type="journal article" date="2005" name="Science">
        <title>The genome of the basidiomycetous yeast and human pathogen Cryptococcus neoformans.</title>
        <authorList>
            <person name="Loftus B.J."/>
            <person name="Fung E."/>
            <person name="Roncaglia P."/>
            <person name="Rowley D."/>
            <person name="Amedeo P."/>
            <person name="Bruno D."/>
            <person name="Vamathevan J."/>
            <person name="Miranda M."/>
            <person name="Anderson I.J."/>
            <person name="Fraser J.A."/>
            <person name="Allen J.E."/>
            <person name="Bosdet I.E."/>
            <person name="Brent M.R."/>
            <person name="Chiu R."/>
            <person name="Doering T.L."/>
            <person name="Donlin M.J."/>
            <person name="D'Souza C.A."/>
            <person name="Fox D.S."/>
            <person name="Grinberg V."/>
            <person name="Fu J."/>
            <person name="Fukushima M."/>
            <person name="Haas B.J."/>
            <person name="Huang J.C."/>
            <person name="Janbon G."/>
            <person name="Jones S.J."/>
            <person name="Koo H.L."/>
            <person name="Krzywinski M.I."/>
            <person name="Kwon-Chung J.K."/>
            <person name="Lengeler K.B."/>
            <person name="Maiti R."/>
            <person name="Marra M.A."/>
            <person name="Marra R.E."/>
            <person name="Mathewson C.A."/>
            <person name="Mitchell T.G."/>
            <person name="Pertea M."/>
            <person name="Riggs F.R."/>
            <person name="Salzberg S.L."/>
            <person name="Schein J.E."/>
            <person name="Shvartsbeyn A."/>
            <person name="Shin H."/>
            <person name="Shumway M."/>
            <person name="Specht C.A."/>
            <person name="Suh B.B."/>
            <person name="Tenney A."/>
            <person name="Utterback T.R."/>
            <person name="Wickes B.L."/>
            <person name="Wortman J.R."/>
            <person name="Wye N.H."/>
            <person name="Kronstad J.W."/>
            <person name="Lodge J.K."/>
            <person name="Heitman J."/>
            <person name="Davis R.W."/>
            <person name="Fraser C.M."/>
            <person name="Hyman R.W."/>
        </authorList>
    </citation>
    <scope>NUCLEOTIDE SEQUENCE [LARGE SCALE GENOMIC DNA]</scope>
    <source>
        <strain evidence="10">JEC21 / ATCC MYA-565</strain>
    </source>
</reference>
<dbReference type="CDD" id="cd00637">
    <property type="entry name" value="7tm_classA_rhodopsin-like"/>
    <property type="match status" value="1"/>
</dbReference>
<sequence length="838" mass="91022">MPSLLTRIEGWEEIEEPMLHQAMGRDTIALAPQTTPLESDRWMVIVNVVILCLTVLGAGMILSSMAINEFVFSRPGTTRTRIVQALIVSDLLLGIIGLISSGLTLTGDGHLMSHGTTSCSGLGFMLTAILWSEHLWTLLLAFATYMILTNPLHSMTLWLEKKWFYFYIIVWVIAIIMGLIGYEVYGFYPAGGICFYGNNTGLYAELIQFIPRAIVCLTITVLYSRLIVFLRRPDKIRVKSGSTTGYSDEIISDTRQRSGLLPFTNPFRRNCASTGNPPQGNQNAAIATVSGETSESSQPVESIKDKDARPISAFARKSWSLPTSPTSLPENMADLPPWERIELPAFQIDGEKFGGPATAVGGSSSLWSGWKGLGGRKRPSTGSSMISPQLQEAPRFGSISSSASVDDGTVSPRGVAGKLKVSAQTLVAPRMEIIGSEEVPTAPRDHLSSISPLPEDVTDDVSRNRHRKASNSGTMVDLSWCTHKMPSHGSFTPSNLPSSDKLSTLENHRPSVATVVDSIESIRASKKLLVSSIAFDDDASIPAVEQLPTAQPQPTRPPSPIFSQSAPSSRPHSPSQPRTTLFSNPKSLHSRQHTLSGPDVGTSSAPAALDEDDLDEELDLMKMLAATPPKADDRFALPPGEQYELVPESMSSYLNRKTAMLMLWFPLGYLLLFSVSFVRIIYDFCGNPPHALRAISRWFILAQGLLDAIIYGVVEWHTKRVVRKRVRRGTFSPHHSSTGSRVVNSTARVVNSITSRMTHSRGNGSGSGLGTGSAINCENLPGDNDRVSYQAGQTRSGLHGGHVTNVNSGLGTRPRNGEELVSDEKQKSGNGEVPSKKT</sequence>
<feature type="transmembrane region" description="Helical" evidence="6">
    <location>
        <begin position="659"/>
        <end position="682"/>
    </location>
</feature>
<evidence type="ECO:0000313" key="10">
    <source>
        <dbReference type="Proteomes" id="UP000002149"/>
    </source>
</evidence>
<feature type="transmembrane region" description="Helical" evidence="6">
    <location>
        <begin position="42"/>
        <end position="62"/>
    </location>
</feature>
<evidence type="ECO:0000256" key="1">
    <source>
        <dbReference type="ARBA" id="ARBA00004141"/>
    </source>
</evidence>
<dbReference type="OrthoDB" id="100006at2759"/>
<dbReference type="EMBL" id="AE017350">
    <property type="protein sequence ID" value="AAW45821.1"/>
    <property type="molecule type" value="Genomic_DNA"/>
</dbReference>
<evidence type="ECO:0000256" key="2">
    <source>
        <dbReference type="ARBA" id="ARBA00022692"/>
    </source>
</evidence>
<dbReference type="VEuPathDB" id="FungiDB:CNJ01600"/>
<dbReference type="Gene3D" id="1.20.1070.10">
    <property type="entry name" value="Rhodopsin 7-helix transmembrane proteins"/>
    <property type="match status" value="1"/>
</dbReference>
<dbReference type="SUPFAM" id="SSF81321">
    <property type="entry name" value="Family A G protein-coupled receptor-like"/>
    <property type="match status" value="1"/>
</dbReference>
<dbReference type="eggNOG" id="ENOG502RZ52">
    <property type="taxonomic scope" value="Eukaryota"/>
</dbReference>
<accession>Q55KZ8</accession>
<feature type="region of interest" description="Disordered" evidence="5">
    <location>
        <begin position="438"/>
        <end position="471"/>
    </location>
</feature>
<evidence type="ECO:0000313" key="9">
    <source>
        <dbReference type="EMBL" id="AAW45821.1"/>
    </source>
</evidence>
<protein>
    <submittedName>
        <fullName evidence="9">Expressed protein</fullName>
    </submittedName>
</protein>
<name>Q5KAI1_CRYD1</name>
<dbReference type="PANTHER" id="PTHR23112:SF0">
    <property type="entry name" value="TRANSMEMBRANE PROTEIN 116"/>
    <property type="match status" value="1"/>
</dbReference>
<feature type="transmembrane region" description="Helical" evidence="6">
    <location>
        <begin position="694"/>
        <end position="714"/>
    </location>
</feature>
<dbReference type="GO" id="GO:0004930">
    <property type="term" value="F:G protein-coupled receptor activity"/>
    <property type="evidence" value="ECO:0000318"/>
    <property type="project" value="GO_Central"/>
</dbReference>
<evidence type="ECO:0000256" key="3">
    <source>
        <dbReference type="ARBA" id="ARBA00022989"/>
    </source>
</evidence>
<evidence type="ECO:0000256" key="6">
    <source>
        <dbReference type="SAM" id="Phobius"/>
    </source>
</evidence>
<dbReference type="PROSITE" id="PS50261">
    <property type="entry name" value="G_PROTEIN_RECEP_F2_4"/>
    <property type="match status" value="1"/>
</dbReference>
<feature type="transmembrane region" description="Helical" evidence="6">
    <location>
        <begin position="164"/>
        <end position="182"/>
    </location>
</feature>
<gene>
    <name evidence="9" type="ordered locus">CNJ01600</name>
</gene>
<organism evidence="9 10">
    <name type="scientific">Cryptococcus deneoformans (strain JEC21 / ATCC MYA-565)</name>
    <name type="common">Cryptococcus neoformans var. neoformans serotype D</name>
    <dbReference type="NCBI Taxonomy" id="214684"/>
    <lineage>
        <taxon>Eukaryota</taxon>
        <taxon>Fungi</taxon>
        <taxon>Dikarya</taxon>
        <taxon>Basidiomycota</taxon>
        <taxon>Agaricomycotina</taxon>
        <taxon>Tremellomycetes</taxon>
        <taxon>Tremellales</taxon>
        <taxon>Cryptococcaceae</taxon>
        <taxon>Cryptococcus</taxon>
        <taxon>Cryptococcus neoformans species complex</taxon>
    </lineage>
</organism>
<dbReference type="GO" id="GO:0005886">
    <property type="term" value="C:plasma membrane"/>
    <property type="evidence" value="ECO:0000318"/>
    <property type="project" value="GO_Central"/>
</dbReference>
<dbReference type="GO" id="GO:0007166">
    <property type="term" value="P:cell surface receptor signaling pathway"/>
    <property type="evidence" value="ECO:0007669"/>
    <property type="project" value="InterPro"/>
</dbReference>
<feature type="domain" description="G-protein coupled receptors family 1 profile" evidence="8">
    <location>
        <begin position="57"/>
        <end position="232"/>
    </location>
</feature>
<feature type="domain" description="G-protein coupled receptors family 2 profile 2" evidence="7">
    <location>
        <begin position="43"/>
        <end position="232"/>
    </location>
</feature>
<dbReference type="PROSITE" id="PS50262">
    <property type="entry name" value="G_PROTEIN_RECEP_F1_2"/>
    <property type="match status" value="1"/>
</dbReference>
<keyword evidence="2 6" id="KW-0812">Transmembrane</keyword>
<accession>Q5KAI1</accession>
<dbReference type="KEGG" id="cne:CNJ01600"/>
<evidence type="ECO:0000256" key="5">
    <source>
        <dbReference type="SAM" id="MobiDB-lite"/>
    </source>
</evidence>
<feature type="compositionally biased region" description="Low complexity" evidence="5">
    <location>
        <begin position="563"/>
        <end position="578"/>
    </location>
</feature>
<dbReference type="PaxDb" id="214684-Q5KAI1"/>
<dbReference type="Proteomes" id="UP000002149">
    <property type="component" value="Chromosome 10"/>
</dbReference>
<dbReference type="OMA" id="FRGGYCA"/>
<keyword evidence="10" id="KW-1185">Reference proteome</keyword>
<dbReference type="GeneID" id="3254259"/>
<feature type="transmembrane region" description="Helical" evidence="6">
    <location>
        <begin position="82"/>
        <end position="103"/>
    </location>
</feature>
<keyword evidence="3 6" id="KW-1133">Transmembrane helix</keyword>
<evidence type="ECO:0000259" key="8">
    <source>
        <dbReference type="PROSITE" id="PS50262"/>
    </source>
</evidence>
<feature type="region of interest" description="Disordered" evidence="5">
    <location>
        <begin position="271"/>
        <end position="305"/>
    </location>
</feature>
<keyword evidence="4 6" id="KW-0472">Membrane</keyword>
<feature type="compositionally biased region" description="Basic and acidic residues" evidence="5">
    <location>
        <begin position="815"/>
        <end position="827"/>
    </location>
</feature>
<dbReference type="InterPro" id="IPR017452">
    <property type="entry name" value="GPCR_Rhodpsn_7TM"/>
</dbReference>
<dbReference type="InterPro" id="IPR017981">
    <property type="entry name" value="GPCR_2-like_7TM"/>
</dbReference>
<dbReference type="STRING" id="214684.Q5KAI1"/>
<proteinExistence type="predicted"/>
<feature type="compositionally biased region" description="Polar residues" evidence="5">
    <location>
        <begin position="271"/>
        <end position="300"/>
    </location>
</feature>
<dbReference type="GO" id="GO:0007189">
    <property type="term" value="P:adenylate cyclase-activating G protein-coupled receptor signaling pathway"/>
    <property type="evidence" value="ECO:0000318"/>
    <property type="project" value="GO_Central"/>
</dbReference>
<feature type="region of interest" description="Disordered" evidence="5">
    <location>
        <begin position="757"/>
        <end position="838"/>
    </location>
</feature>
<dbReference type="AlphaFoldDB" id="Q5KAI1"/>
<feature type="region of interest" description="Disordered" evidence="5">
    <location>
        <begin position="548"/>
        <end position="607"/>
    </location>
</feature>
<dbReference type="HOGENOM" id="CLU_373430_0_0_1"/>
<dbReference type="InParanoid" id="Q5KAI1"/>